<dbReference type="EMBL" id="CP002530">
    <property type="protein sequence ID" value="ADY37489.1"/>
    <property type="molecule type" value="Genomic_DNA"/>
</dbReference>
<evidence type="ECO:0000313" key="3">
    <source>
        <dbReference type="Proteomes" id="UP000007486"/>
    </source>
</evidence>
<organism evidence="2 3">
    <name type="scientific">Phocaeicola salanitronis (strain DSM 18170 / JCM 13657 / CCUG 60908 / BL78)</name>
    <name type="common">Bacteroides salanitronis</name>
    <dbReference type="NCBI Taxonomy" id="667015"/>
    <lineage>
        <taxon>Bacteria</taxon>
        <taxon>Pseudomonadati</taxon>
        <taxon>Bacteroidota</taxon>
        <taxon>Bacteroidia</taxon>
        <taxon>Bacteroidales</taxon>
        <taxon>Bacteroidaceae</taxon>
        <taxon>Phocaeicola</taxon>
    </lineage>
</organism>
<sequence length="780" mass="89116">MKHDYSMTLRIFVLSLLAGCFLPGFAQHIIKGIVTDKGNVPLSGATCAVYASDSVLVSGSMADEKGKFALKGIAPGDYVLQVSFVGYQNMRIAIENLAEDVDLGTIVLQDDAQVLGEVSVVGSARKYNVDRQVLIPTQSQVTISNNAWTLMQNMQLARIRVNPVTNDITTYEGDKVILQINGVSVPKEEVIALRAQDIVRVEYTENPGARYQAGALVNYVVKERKQGGYVSAEGFQNLSSLGIKRYSLNSSYNWKKSQLGVIVGYEEMRSKWTRENEYRYQLPDYSFVRKEEGMPTKYKDQTLNATLKYTLYEADKYQFNATFRNKYNNVPNQFSDRKGYVTDSYTGERTFLQDYSQWKENSSSLDLYFQRNLKNKQFLLFNVVGTYIGSDNTHRYQEDDESGQVLSDIYSKIDGKKYSFIAEAVYEGSNKHSKWSVGAHHNQSYTDNAYTGDVVSDVNLRYMESYVFADYRYAYKKFSASVGLNGKYIRYSQKGGKDKNFYFEPRLQLQYLFTDNLMLRYNARISSYAPSLSSLNDTEQEVDMWQVTRGNPNLSTYQRYRQELLFSYNNRYFGIDIVGRYFYDDNPIMTSLFYEDGKIVSMDENHRNMHRLVFEPTLNLHPFGEYISLSVTPGMNRYIVNGNSYVHTYTHWYVFASLVASYKRWFLNASMNTRFNSLSGEVITYGEAFHQIALGYNAKRWNVTAGVMLPFTKEYSQASRNLSEIASSYSKVSTKSLSHLFFISASVNLDFGTKYKAGKQKRSNSDTDSGILSGSKRGMD</sequence>
<proteinExistence type="predicted"/>
<dbReference type="RefSeq" id="WP_013618862.1">
    <property type="nucleotide sequence ID" value="NC_015164.1"/>
</dbReference>
<dbReference type="KEGG" id="bsa:Bacsa_2959"/>
<dbReference type="SUPFAM" id="SSF49464">
    <property type="entry name" value="Carboxypeptidase regulatory domain-like"/>
    <property type="match status" value="1"/>
</dbReference>
<evidence type="ECO:0008006" key="4">
    <source>
        <dbReference type="Google" id="ProtNLM"/>
    </source>
</evidence>
<dbReference type="InterPro" id="IPR008969">
    <property type="entry name" value="CarboxyPept-like_regulatory"/>
</dbReference>
<reference evidence="2 3" key="1">
    <citation type="journal article" date="2011" name="Stand. Genomic Sci.">
        <title>Complete genome sequence of Bacteroides salanitronis type strain (BL78).</title>
        <authorList>
            <person name="Gronow S."/>
            <person name="Held B."/>
            <person name="Lucas S."/>
            <person name="Lapidus A."/>
            <person name="Del Rio T.G."/>
            <person name="Nolan M."/>
            <person name="Tice H."/>
            <person name="Deshpande S."/>
            <person name="Cheng J.F."/>
            <person name="Pitluck S."/>
            <person name="Liolios K."/>
            <person name="Pagani I."/>
            <person name="Ivanova N."/>
            <person name="Mavromatis K."/>
            <person name="Pati A."/>
            <person name="Tapia R."/>
            <person name="Han C."/>
            <person name="Goodwin L."/>
            <person name="Chen A."/>
            <person name="Palaniappan K."/>
            <person name="Land M."/>
            <person name="Hauser L."/>
            <person name="Chang Y.J."/>
            <person name="Jeffries C.D."/>
            <person name="Brambilla E.M."/>
            <person name="Rohde M."/>
            <person name="Goker M."/>
            <person name="Detter J.C."/>
            <person name="Woyke T."/>
            <person name="Bristow J."/>
            <person name="Markowitz V."/>
            <person name="Hugenholtz P."/>
            <person name="Kyrpides N.C."/>
            <person name="Klenk H.P."/>
            <person name="Eisen J.A."/>
        </authorList>
    </citation>
    <scope>NUCLEOTIDE SEQUENCE [LARGE SCALE GENOMIC DNA]</scope>
    <source>
        <strain evidence="2 3">DSM 18170</strain>
    </source>
</reference>
<accession>F0R223</accession>
<dbReference type="AlphaFoldDB" id="F0R223"/>
<name>F0R223_PHOSB</name>
<dbReference type="HOGENOM" id="CLU_019825_0_1_10"/>
<protein>
    <recommendedName>
        <fullName evidence="4">Outer membrane protein beta-barrel domain-containing protein</fullName>
    </recommendedName>
</protein>
<evidence type="ECO:0000313" key="2">
    <source>
        <dbReference type="EMBL" id="ADY37489.1"/>
    </source>
</evidence>
<dbReference type="Proteomes" id="UP000007486">
    <property type="component" value="Chromosome"/>
</dbReference>
<dbReference type="Pfam" id="PF13620">
    <property type="entry name" value="CarboxypepD_reg"/>
    <property type="match status" value="1"/>
</dbReference>
<dbReference type="Gene3D" id="2.60.40.1120">
    <property type="entry name" value="Carboxypeptidase-like, regulatory domain"/>
    <property type="match status" value="1"/>
</dbReference>
<dbReference type="SUPFAM" id="SSF56935">
    <property type="entry name" value="Porins"/>
    <property type="match status" value="1"/>
</dbReference>
<keyword evidence="3" id="KW-1185">Reference proteome</keyword>
<dbReference type="OrthoDB" id="1098137at2"/>
<evidence type="ECO:0000256" key="1">
    <source>
        <dbReference type="SAM" id="MobiDB-lite"/>
    </source>
</evidence>
<dbReference type="eggNOG" id="COG4771">
    <property type="taxonomic scope" value="Bacteria"/>
</dbReference>
<dbReference type="STRING" id="667015.Bacsa_2959"/>
<feature type="region of interest" description="Disordered" evidence="1">
    <location>
        <begin position="758"/>
        <end position="780"/>
    </location>
</feature>
<gene>
    <name evidence="2" type="ordered locus">Bacsa_2959</name>
</gene>